<keyword evidence="2" id="KW-1185">Reference proteome</keyword>
<dbReference type="EMBL" id="JANPWB010000004">
    <property type="protein sequence ID" value="KAJ1191199.1"/>
    <property type="molecule type" value="Genomic_DNA"/>
</dbReference>
<evidence type="ECO:0000313" key="1">
    <source>
        <dbReference type="EMBL" id="KAJ1191199.1"/>
    </source>
</evidence>
<name>A0AAV7UTA7_PLEWA</name>
<feature type="non-terminal residue" evidence="1">
    <location>
        <position position="111"/>
    </location>
</feature>
<dbReference type="Proteomes" id="UP001066276">
    <property type="component" value="Chromosome 2_2"/>
</dbReference>
<gene>
    <name evidence="1" type="ORF">NDU88_000515</name>
</gene>
<organism evidence="1 2">
    <name type="scientific">Pleurodeles waltl</name>
    <name type="common">Iberian ribbed newt</name>
    <dbReference type="NCBI Taxonomy" id="8319"/>
    <lineage>
        <taxon>Eukaryota</taxon>
        <taxon>Metazoa</taxon>
        <taxon>Chordata</taxon>
        <taxon>Craniata</taxon>
        <taxon>Vertebrata</taxon>
        <taxon>Euteleostomi</taxon>
        <taxon>Amphibia</taxon>
        <taxon>Batrachia</taxon>
        <taxon>Caudata</taxon>
        <taxon>Salamandroidea</taxon>
        <taxon>Salamandridae</taxon>
        <taxon>Pleurodelinae</taxon>
        <taxon>Pleurodeles</taxon>
    </lineage>
</organism>
<reference evidence="1" key="1">
    <citation type="journal article" date="2022" name="bioRxiv">
        <title>Sequencing and chromosome-scale assembly of the giantPleurodeles waltlgenome.</title>
        <authorList>
            <person name="Brown T."/>
            <person name="Elewa A."/>
            <person name="Iarovenko S."/>
            <person name="Subramanian E."/>
            <person name="Araus A.J."/>
            <person name="Petzold A."/>
            <person name="Susuki M."/>
            <person name="Suzuki K.-i.T."/>
            <person name="Hayashi T."/>
            <person name="Toyoda A."/>
            <person name="Oliveira C."/>
            <person name="Osipova E."/>
            <person name="Leigh N.D."/>
            <person name="Simon A."/>
            <person name="Yun M.H."/>
        </authorList>
    </citation>
    <scope>NUCLEOTIDE SEQUENCE</scope>
    <source>
        <strain evidence="1">20211129_DDA</strain>
        <tissue evidence="1">Liver</tissue>
    </source>
</reference>
<evidence type="ECO:0000313" key="2">
    <source>
        <dbReference type="Proteomes" id="UP001066276"/>
    </source>
</evidence>
<proteinExistence type="predicted"/>
<protein>
    <submittedName>
        <fullName evidence="1">Uncharacterized protein</fullName>
    </submittedName>
</protein>
<sequence>MGKYATARVYGEGDRPGRVLANLIRPSRSANLINTAMAADGSVIGDPEMVATRFREYYQTLYTTKGDPDPNAIWDYLTHIMLPRLLDVDIEALRAPFTLGEIAKALGGMAE</sequence>
<accession>A0AAV7UTA7</accession>
<comment type="caution">
    <text evidence="1">The sequence shown here is derived from an EMBL/GenBank/DDBJ whole genome shotgun (WGS) entry which is preliminary data.</text>
</comment>
<dbReference type="AlphaFoldDB" id="A0AAV7UTA7"/>